<dbReference type="InterPro" id="IPR038731">
    <property type="entry name" value="RgtA/B/C-like"/>
</dbReference>
<keyword evidence="1" id="KW-1133">Transmembrane helix</keyword>
<dbReference type="RefSeq" id="WP_120272686.1">
    <property type="nucleotide sequence ID" value="NZ_RAPN01000001.1"/>
</dbReference>
<dbReference type="Proteomes" id="UP000283387">
    <property type="component" value="Unassembled WGS sequence"/>
</dbReference>
<feature type="transmembrane region" description="Helical" evidence="1">
    <location>
        <begin position="99"/>
        <end position="121"/>
    </location>
</feature>
<dbReference type="Pfam" id="PF13231">
    <property type="entry name" value="PMT_2"/>
    <property type="match status" value="1"/>
</dbReference>
<feature type="transmembrane region" description="Helical" evidence="1">
    <location>
        <begin position="6"/>
        <end position="27"/>
    </location>
</feature>
<dbReference type="OrthoDB" id="1112848at2"/>
<evidence type="ECO:0000256" key="1">
    <source>
        <dbReference type="SAM" id="Phobius"/>
    </source>
</evidence>
<dbReference type="GO" id="GO:0016757">
    <property type="term" value="F:glycosyltransferase activity"/>
    <property type="evidence" value="ECO:0007669"/>
    <property type="project" value="UniProtKB-KW"/>
</dbReference>
<dbReference type="AlphaFoldDB" id="A0A419W7E0"/>
<keyword evidence="1" id="KW-0472">Membrane</keyword>
<feature type="domain" description="Glycosyltransferase RgtA/B/C/D-like" evidence="2">
    <location>
        <begin position="81"/>
        <end position="239"/>
    </location>
</feature>
<feature type="transmembrane region" description="Helical" evidence="1">
    <location>
        <begin position="183"/>
        <end position="210"/>
    </location>
</feature>
<feature type="transmembrane region" description="Helical" evidence="1">
    <location>
        <begin position="285"/>
        <end position="305"/>
    </location>
</feature>
<organism evidence="3 4">
    <name type="scientific">Mangrovibacterium diazotrophicum</name>
    <dbReference type="NCBI Taxonomy" id="1261403"/>
    <lineage>
        <taxon>Bacteria</taxon>
        <taxon>Pseudomonadati</taxon>
        <taxon>Bacteroidota</taxon>
        <taxon>Bacteroidia</taxon>
        <taxon>Marinilabiliales</taxon>
        <taxon>Prolixibacteraceae</taxon>
        <taxon>Mangrovibacterium</taxon>
    </lineage>
</organism>
<keyword evidence="1" id="KW-0812">Transmembrane</keyword>
<proteinExistence type="predicted"/>
<feature type="transmembrane region" description="Helical" evidence="1">
    <location>
        <begin position="371"/>
        <end position="389"/>
    </location>
</feature>
<feature type="transmembrane region" description="Helical" evidence="1">
    <location>
        <begin position="312"/>
        <end position="334"/>
    </location>
</feature>
<comment type="caution">
    <text evidence="3">The sequence shown here is derived from an EMBL/GenBank/DDBJ whole genome shotgun (WGS) entry which is preliminary data.</text>
</comment>
<keyword evidence="4" id="KW-1185">Reference proteome</keyword>
<reference evidence="3 4" key="1">
    <citation type="submission" date="2018-09" db="EMBL/GenBank/DDBJ databases">
        <title>Genomic Encyclopedia of Archaeal and Bacterial Type Strains, Phase II (KMG-II): from individual species to whole genera.</title>
        <authorList>
            <person name="Goeker M."/>
        </authorList>
    </citation>
    <scope>NUCLEOTIDE SEQUENCE [LARGE SCALE GENOMIC DNA]</scope>
    <source>
        <strain evidence="3 4">DSM 27148</strain>
    </source>
</reference>
<keyword evidence="3" id="KW-0328">Glycosyltransferase</keyword>
<sequence length="524" mass="61489">MKNCSSSSLFLYLFIGIFVVVFFFMGYHRIWDAGPQSIHAWRQSDSYAQALTFYHEDLSLWEPHLLFTGENGDRQAISEFPILYWLTAKIWKITGPHPAVLRLIDLLLLWLGLFFLARLIYEMTNDWYWSSFTALLTFSSPVLGYYSFNFIPNVPAFGLSLIGLYFLFRFHRYDENTDLAIATALYILASLIKVTALFSLLALSGSLILVYSRPKTANRRKILKIVASLFIVLAVYLVWNRYAHSYNQQHLNGLFNQSIIPIWELIPSQISEIANKAYHHILPQYFYPPAYYIIILLFVFLAFNFKKIDKVWINATLLLFAGIGLFKILFFQGLDEHDYFLTNTLMFIPFVSICMFDFFRKKKLNLNSPYIKIPASFMLIFLLNYSMIVTRSHYNPHQKAVTRNIHLSKAKQDYWAYVYWTLELQDFQYRGINDYMREIGITYNDLVISLGDYSPNRTLCWMETKGFTDYYSSHLPLPERIEKLKAMGAKYLVYNENDKIDLTNVDLGPQIGQYNKIQIYRIAR</sequence>
<gene>
    <name evidence="3" type="ORF">BC643_1732</name>
</gene>
<feature type="transmembrane region" description="Helical" evidence="1">
    <location>
        <begin position="222"/>
        <end position="239"/>
    </location>
</feature>
<feature type="transmembrane region" description="Helical" evidence="1">
    <location>
        <begin position="340"/>
        <end position="359"/>
    </location>
</feature>
<evidence type="ECO:0000259" key="2">
    <source>
        <dbReference type="Pfam" id="PF13231"/>
    </source>
</evidence>
<evidence type="ECO:0000313" key="4">
    <source>
        <dbReference type="Proteomes" id="UP000283387"/>
    </source>
</evidence>
<name>A0A419W7E0_9BACT</name>
<dbReference type="EMBL" id="RAPN01000001">
    <property type="protein sequence ID" value="RKD91379.1"/>
    <property type="molecule type" value="Genomic_DNA"/>
</dbReference>
<feature type="transmembrane region" description="Helical" evidence="1">
    <location>
        <begin position="153"/>
        <end position="171"/>
    </location>
</feature>
<accession>A0A419W7E0</accession>
<evidence type="ECO:0000313" key="3">
    <source>
        <dbReference type="EMBL" id="RKD91379.1"/>
    </source>
</evidence>
<keyword evidence="3" id="KW-0808">Transferase</keyword>
<protein>
    <submittedName>
        <fullName evidence="3">Dolichyl-phosphate-mannose-protein mannosyltransferase</fullName>
    </submittedName>
</protein>